<evidence type="ECO:0000256" key="1">
    <source>
        <dbReference type="SAM" id="Phobius"/>
    </source>
</evidence>
<comment type="caution">
    <text evidence="2">The sequence shown here is derived from an EMBL/GenBank/DDBJ whole genome shotgun (WGS) entry which is preliminary data.</text>
</comment>
<dbReference type="AlphaFoldDB" id="A0A7X0C2L3"/>
<feature type="transmembrane region" description="Helical" evidence="1">
    <location>
        <begin position="48"/>
        <end position="66"/>
    </location>
</feature>
<proteinExistence type="predicted"/>
<sequence length="101" mass="10903">MSTPRILIIAVTAITAVSAVLADLVIPDPAAQHAFNPAWPPQAKFHDAQYMVMAVLLGLTGLALALRRSRNPLLYAATVYVSGHRREGGRCRLGVRTRLDA</sequence>
<accession>A0A7X0C2L3</accession>
<gene>
    <name evidence="2" type="ORF">FHU36_003868</name>
</gene>
<evidence type="ECO:0000313" key="2">
    <source>
        <dbReference type="EMBL" id="MBB6347323.1"/>
    </source>
</evidence>
<keyword evidence="1" id="KW-1133">Transmembrane helix</keyword>
<evidence type="ECO:0000313" key="3">
    <source>
        <dbReference type="Proteomes" id="UP000583800"/>
    </source>
</evidence>
<keyword evidence="3" id="KW-1185">Reference proteome</keyword>
<dbReference type="Proteomes" id="UP000583800">
    <property type="component" value="Unassembled WGS sequence"/>
</dbReference>
<keyword evidence="1" id="KW-0812">Transmembrane</keyword>
<dbReference type="RefSeq" id="WP_221496438.1">
    <property type="nucleotide sequence ID" value="NZ_JACHJB010000002.1"/>
</dbReference>
<keyword evidence="1" id="KW-0472">Membrane</keyword>
<organism evidence="2 3">
    <name type="scientific">Nonomuraea muscovyensis</name>
    <dbReference type="NCBI Taxonomy" id="1124761"/>
    <lineage>
        <taxon>Bacteria</taxon>
        <taxon>Bacillati</taxon>
        <taxon>Actinomycetota</taxon>
        <taxon>Actinomycetes</taxon>
        <taxon>Streptosporangiales</taxon>
        <taxon>Streptosporangiaceae</taxon>
        <taxon>Nonomuraea</taxon>
    </lineage>
</organism>
<name>A0A7X0C2L3_9ACTN</name>
<dbReference type="EMBL" id="JACHJB010000002">
    <property type="protein sequence ID" value="MBB6347323.1"/>
    <property type="molecule type" value="Genomic_DNA"/>
</dbReference>
<protein>
    <submittedName>
        <fullName evidence="2">Uncharacterized protein</fullName>
    </submittedName>
</protein>
<reference evidence="2 3" key="1">
    <citation type="submission" date="2020-08" db="EMBL/GenBank/DDBJ databases">
        <title>Sequencing the genomes of 1000 actinobacteria strains.</title>
        <authorList>
            <person name="Klenk H.-P."/>
        </authorList>
    </citation>
    <scope>NUCLEOTIDE SEQUENCE [LARGE SCALE GENOMIC DNA]</scope>
    <source>
        <strain evidence="2 3">DSM 45913</strain>
    </source>
</reference>